<feature type="chain" id="PRO_5031657770" description="Endolytic peptidoglycan transglycosylase RlpA" evidence="6">
    <location>
        <begin position="24"/>
        <end position="275"/>
    </location>
</feature>
<feature type="signal peptide" evidence="6">
    <location>
        <begin position="1"/>
        <end position="23"/>
    </location>
</feature>
<dbReference type="EC" id="4.2.2.-" evidence="4"/>
<dbReference type="InterPro" id="IPR036908">
    <property type="entry name" value="RlpA-like_sf"/>
</dbReference>
<comment type="function">
    <text evidence="4">Lytic transglycosylase with a strong preference for naked glycan strands that lack stem peptides.</text>
</comment>
<sequence length="275" mass="29075">MTRRAVAVGTVMLAGLLGLGGCAETTLTVDTAKSVAAAVSPDPQREGSYKVGAPYEIGGRRYTPAEDFAYDEVGVASWYGPKFHGRRTANGERFDQNAMTAAHPTLPMPSVVQVTNLENGRRVTVRVNDRGPFADNRIIDVSKKAADLLGFRHQGTARVRIRILAEESLALRDGLTGAGPGAVRIASADPGFVPTGAPAVDGWFIQAGAFSDSRNARRVVSDLASVAPAHLAPVTRDGRDLVRVRIGPLPDGRAAARLLQAVQASGYPEARLIGR</sequence>
<dbReference type="Proteomes" id="UP000555728">
    <property type="component" value="Unassembled WGS sequence"/>
</dbReference>
<dbReference type="AlphaFoldDB" id="A0A7W6RWY2"/>
<dbReference type="CDD" id="cd22268">
    <property type="entry name" value="DPBB_RlpA-like"/>
    <property type="match status" value="1"/>
</dbReference>
<dbReference type="RefSeq" id="WP_281392773.1">
    <property type="nucleotide sequence ID" value="NZ_JACIGI010000003.1"/>
</dbReference>
<keyword evidence="9" id="KW-1185">Reference proteome</keyword>
<keyword evidence="4" id="KW-0472">Membrane</keyword>
<dbReference type="GO" id="GO:0008932">
    <property type="term" value="F:lytic endotransglycosylase activity"/>
    <property type="evidence" value="ECO:0007669"/>
    <property type="project" value="UniProtKB-UniRule"/>
</dbReference>
<evidence type="ECO:0000256" key="4">
    <source>
        <dbReference type="HAMAP-Rule" id="MF_02071"/>
    </source>
</evidence>
<evidence type="ECO:0000259" key="7">
    <source>
        <dbReference type="PROSITE" id="PS51724"/>
    </source>
</evidence>
<keyword evidence="3 4" id="KW-0961">Cell wall biogenesis/degradation</keyword>
<keyword evidence="4" id="KW-1003">Cell membrane</keyword>
<evidence type="ECO:0000313" key="8">
    <source>
        <dbReference type="EMBL" id="MBB4284735.1"/>
    </source>
</evidence>
<dbReference type="HAMAP" id="MF_02071">
    <property type="entry name" value="RlpA"/>
    <property type="match status" value="1"/>
</dbReference>
<comment type="caution">
    <text evidence="8">The sequence shown here is derived from an EMBL/GenBank/DDBJ whole genome shotgun (WGS) entry which is preliminary data.</text>
</comment>
<evidence type="ECO:0000256" key="2">
    <source>
        <dbReference type="ARBA" id="ARBA00023239"/>
    </source>
</evidence>
<dbReference type="SUPFAM" id="SSF110997">
    <property type="entry name" value="Sporulation related repeat"/>
    <property type="match status" value="1"/>
</dbReference>
<evidence type="ECO:0000256" key="5">
    <source>
        <dbReference type="RuleBase" id="RU003495"/>
    </source>
</evidence>
<dbReference type="PANTHER" id="PTHR34183">
    <property type="entry name" value="ENDOLYTIC PEPTIDOGLYCAN TRANSGLYCOSYLASE RLPA"/>
    <property type="match status" value="1"/>
</dbReference>
<organism evidence="8 9">
    <name type="scientific">Roseospira goensis</name>
    <dbReference type="NCBI Taxonomy" id="391922"/>
    <lineage>
        <taxon>Bacteria</taxon>
        <taxon>Pseudomonadati</taxon>
        <taxon>Pseudomonadota</taxon>
        <taxon>Alphaproteobacteria</taxon>
        <taxon>Rhodospirillales</taxon>
        <taxon>Rhodospirillaceae</taxon>
        <taxon>Roseospira</taxon>
    </lineage>
</organism>
<name>A0A7W6RWY2_9PROT</name>
<dbReference type="InterPro" id="IPR009009">
    <property type="entry name" value="RlpA-like_DPBB"/>
</dbReference>
<protein>
    <recommendedName>
        <fullName evidence="4">Endolytic peptidoglycan transglycosylase RlpA</fullName>
        <ecNumber evidence="4">4.2.2.-</ecNumber>
    </recommendedName>
</protein>
<evidence type="ECO:0000256" key="1">
    <source>
        <dbReference type="ARBA" id="ARBA00022729"/>
    </source>
</evidence>
<dbReference type="SUPFAM" id="SSF50685">
    <property type="entry name" value="Barwin-like endoglucanases"/>
    <property type="match status" value="1"/>
</dbReference>
<dbReference type="InterPro" id="IPR034718">
    <property type="entry name" value="RlpA"/>
</dbReference>
<dbReference type="Pfam" id="PF03330">
    <property type="entry name" value="DPBB_1"/>
    <property type="match status" value="1"/>
</dbReference>
<dbReference type="GO" id="GO:0042834">
    <property type="term" value="F:peptidoglycan binding"/>
    <property type="evidence" value="ECO:0007669"/>
    <property type="project" value="InterPro"/>
</dbReference>
<dbReference type="Pfam" id="PF05036">
    <property type="entry name" value="SPOR"/>
    <property type="match status" value="1"/>
</dbReference>
<comment type="subcellular location">
    <subcellularLocation>
        <location evidence="4">Cell membrane</location>
        <topology evidence="4">Lipid-anchor</topology>
    </subcellularLocation>
</comment>
<evidence type="ECO:0000313" key="9">
    <source>
        <dbReference type="Proteomes" id="UP000555728"/>
    </source>
</evidence>
<dbReference type="PROSITE" id="PS51257">
    <property type="entry name" value="PROKAR_LIPOPROTEIN"/>
    <property type="match status" value="1"/>
</dbReference>
<dbReference type="InterPro" id="IPR007730">
    <property type="entry name" value="SPOR-like_dom"/>
</dbReference>
<dbReference type="EMBL" id="JACIGI010000003">
    <property type="protein sequence ID" value="MBB4284735.1"/>
    <property type="molecule type" value="Genomic_DNA"/>
</dbReference>
<dbReference type="PROSITE" id="PS51724">
    <property type="entry name" value="SPOR"/>
    <property type="match status" value="1"/>
</dbReference>
<dbReference type="GO" id="GO:0005886">
    <property type="term" value="C:plasma membrane"/>
    <property type="evidence" value="ECO:0007669"/>
    <property type="project" value="UniProtKB-SubCell"/>
</dbReference>
<proteinExistence type="inferred from homology"/>
<dbReference type="GO" id="GO:0071555">
    <property type="term" value="P:cell wall organization"/>
    <property type="evidence" value="ECO:0007669"/>
    <property type="project" value="UniProtKB-KW"/>
</dbReference>
<keyword evidence="4 8" id="KW-0449">Lipoprotein</keyword>
<dbReference type="GO" id="GO:0000270">
    <property type="term" value="P:peptidoglycan metabolic process"/>
    <property type="evidence" value="ECO:0007669"/>
    <property type="project" value="UniProtKB-UniRule"/>
</dbReference>
<evidence type="ECO:0000256" key="3">
    <source>
        <dbReference type="ARBA" id="ARBA00023316"/>
    </source>
</evidence>
<dbReference type="NCBIfam" id="TIGR00413">
    <property type="entry name" value="rlpA"/>
    <property type="match status" value="1"/>
</dbReference>
<accession>A0A7W6RWY2</accession>
<feature type="domain" description="SPOR" evidence="7">
    <location>
        <begin position="197"/>
        <end position="275"/>
    </location>
</feature>
<dbReference type="InterPro" id="IPR012997">
    <property type="entry name" value="RplA"/>
</dbReference>
<keyword evidence="4" id="KW-0564">Palmitate</keyword>
<dbReference type="PANTHER" id="PTHR34183:SF8">
    <property type="entry name" value="ENDOLYTIC PEPTIDOGLYCAN TRANSGLYCOSYLASE RLPA-RELATED"/>
    <property type="match status" value="1"/>
</dbReference>
<dbReference type="Gene3D" id="2.40.40.10">
    <property type="entry name" value="RlpA-like domain"/>
    <property type="match status" value="1"/>
</dbReference>
<reference evidence="8 9" key="1">
    <citation type="submission" date="2020-08" db="EMBL/GenBank/DDBJ databases">
        <title>Genome sequencing of Purple Non-Sulfur Bacteria from various extreme environments.</title>
        <authorList>
            <person name="Mayer M."/>
        </authorList>
    </citation>
    <scope>NUCLEOTIDE SEQUENCE [LARGE SCALE GENOMIC DNA]</scope>
    <source>
        <strain evidence="8 9">JA135</strain>
    </source>
</reference>
<evidence type="ECO:0000256" key="6">
    <source>
        <dbReference type="SAM" id="SignalP"/>
    </source>
</evidence>
<dbReference type="InterPro" id="IPR036680">
    <property type="entry name" value="SPOR-like_sf"/>
</dbReference>
<dbReference type="Gene3D" id="3.30.70.1070">
    <property type="entry name" value="Sporulation related repeat"/>
    <property type="match status" value="1"/>
</dbReference>
<keyword evidence="2 4" id="KW-0456">Lyase</keyword>
<comment type="similarity">
    <text evidence="4 5">Belongs to the RlpA family.</text>
</comment>
<gene>
    <name evidence="4" type="primary">rlpA</name>
    <name evidence="8" type="ORF">GGD88_000446</name>
</gene>
<keyword evidence="1 6" id="KW-0732">Signal</keyword>